<dbReference type="Pfam" id="PF13624">
    <property type="entry name" value="SurA_N_3"/>
    <property type="match status" value="1"/>
</dbReference>
<dbReference type="Proteomes" id="UP000663923">
    <property type="component" value="Chromosome"/>
</dbReference>
<name>A0ABX7T5Y7_9SPHN</name>
<dbReference type="EMBL" id="CP071794">
    <property type="protein sequence ID" value="QTD56240.1"/>
    <property type="molecule type" value="Genomic_DNA"/>
</dbReference>
<dbReference type="PANTHER" id="PTHR47637">
    <property type="entry name" value="CHAPERONE SURA"/>
    <property type="match status" value="1"/>
</dbReference>
<proteinExistence type="predicted"/>
<organism evidence="2 3">
    <name type="scientific">Parasphingorhabdus cellanae</name>
    <dbReference type="NCBI Taxonomy" id="2806553"/>
    <lineage>
        <taxon>Bacteria</taxon>
        <taxon>Pseudomonadati</taxon>
        <taxon>Pseudomonadota</taxon>
        <taxon>Alphaproteobacteria</taxon>
        <taxon>Sphingomonadales</taxon>
        <taxon>Sphingomonadaceae</taxon>
        <taxon>Parasphingorhabdus</taxon>
    </lineage>
</organism>
<dbReference type="SUPFAM" id="SSF109998">
    <property type="entry name" value="Triger factor/SurA peptide-binding domain-like"/>
    <property type="match status" value="1"/>
</dbReference>
<evidence type="ECO:0000313" key="2">
    <source>
        <dbReference type="EMBL" id="QTD56240.1"/>
    </source>
</evidence>
<dbReference type="InterPro" id="IPR027304">
    <property type="entry name" value="Trigger_fact/SurA_dom_sf"/>
</dbReference>
<keyword evidence="1" id="KW-0732">Signal</keyword>
<accession>A0ABX7T5Y7</accession>
<keyword evidence="3" id="KW-1185">Reference proteome</keyword>
<protein>
    <submittedName>
        <fullName evidence="2">SurA N-terminal domain-containing protein</fullName>
    </submittedName>
</protein>
<evidence type="ECO:0000256" key="1">
    <source>
        <dbReference type="ARBA" id="ARBA00022729"/>
    </source>
</evidence>
<sequence>MRQDIATDDLVDHPQPNDQEIIQLNRQKLRLSANRKWFPIRSSVAMHAAVYFYGSSNKPMIRFVFLLDKAAGEVTMLNTISVKKRALMCITASAVMLTGCEKTAEGQVAAVVNGEEVTLQEINAALSEANVPEGADKEVLQQQALQQIVDRRLLAQAAKESGIDQDPSYLIRQRQLSEALLVRMYADKAGTTIKVPDQAAIDRYTEAHPFTFANRTVYAVDQIVFPAPANLGDLKQLEVAQTLADVERILTDMDIKFVRKSAQMDSVQVPPAMMAQIVSLAPGEPFVIPTGATVTASVIKAQQKVPYNAEQAGPVAVKAIRNEEMAKIMKQRLTEAKAKAEITYQTGFAPPAEKGGEADTPDVIKKAVEAPSG</sequence>
<dbReference type="PANTHER" id="PTHR47637:SF1">
    <property type="entry name" value="CHAPERONE SURA"/>
    <property type="match status" value="1"/>
</dbReference>
<gene>
    <name evidence="2" type="ORF">J4G78_01135</name>
</gene>
<dbReference type="InterPro" id="IPR050280">
    <property type="entry name" value="OMP_Chaperone_SurA"/>
</dbReference>
<dbReference type="Gene3D" id="1.10.8.1040">
    <property type="match status" value="1"/>
</dbReference>
<dbReference type="RefSeq" id="WP_207988062.1">
    <property type="nucleotide sequence ID" value="NZ_CP071794.1"/>
</dbReference>
<evidence type="ECO:0000313" key="3">
    <source>
        <dbReference type="Proteomes" id="UP000663923"/>
    </source>
</evidence>
<reference evidence="2 3" key="1">
    <citation type="submission" date="2021-03" db="EMBL/GenBank/DDBJ databases">
        <title>Complete genome of Parasphingorhabdus_sp.JHSY0214.</title>
        <authorList>
            <person name="Yoo J.H."/>
            <person name="Bae J.W."/>
        </authorList>
    </citation>
    <scope>NUCLEOTIDE SEQUENCE [LARGE SCALE GENOMIC DNA]</scope>
    <source>
        <strain evidence="2 3">JHSY0214</strain>
    </source>
</reference>